<comment type="similarity">
    <text evidence="14">Belongs to the glycosyltransferase 68 family.</text>
</comment>
<sequence>MMERDSSSDDDDDRQNLIDQNERKNHRVPTIDTTAASTTFPRSTFHIDDDDLESRIGSRRVCGIGRIKFSNLFEFNFNKRYLFAIFLPLFIVLVYFSTNIRDLFSVNLSSIKLDSLSDHMREAELQALYLLRQQQLELITFYNQTFINSSTSNVNNSGISSSPLVEDIQSVLLKQLSRNKEIQRSLLLPHKSGNVSAELENGGFLPFGAEYGFDRCRKVDQKFSDRKTIEWKPRSNKFLFAICLSGQMSNHLICLEKHMFFAALLNRVLVIPSSKFDYQYSRVLDIEHINKCLGRKVVISFEEFAEIKKNHMHIDKFICYFSLPELCYVDEEHLKKLKGLGISMGDKLESPWVEDIKKPSNRTVQDVQAKFSSDADVIAVGDVFFADVEKEWVMQPGGPIAHKCKTLVEPSRLILITAQRFIQTFLGKNYVALHFRRHGFLKFCNVKTPSCFYPIPQAADCITKVIERVNAPVIYLSTDAAESETGLLQSLVVLNGKTVPLIKRPARNSAEKWDALLYRHGIEGDSQVEAMLDKTICAMSSVFIGASGSTFTDDILRLRKDWGSASICDEYLCQGEEPNFIAENE</sequence>
<feature type="compositionally biased region" description="Basic and acidic residues" evidence="17">
    <location>
        <begin position="14"/>
        <end position="23"/>
    </location>
</feature>
<dbReference type="Proteomes" id="UP000593562">
    <property type="component" value="Unassembled WGS sequence"/>
</dbReference>
<dbReference type="GO" id="GO:0006004">
    <property type="term" value="P:fucose metabolic process"/>
    <property type="evidence" value="ECO:0007669"/>
    <property type="project" value="UniProtKB-KW"/>
</dbReference>
<comment type="pathway">
    <text evidence="3">Protein modification; protein glycosylation.</text>
</comment>
<evidence type="ECO:0000256" key="14">
    <source>
        <dbReference type="ARBA" id="ARBA00025803"/>
    </source>
</evidence>
<evidence type="ECO:0000256" key="12">
    <source>
        <dbReference type="ARBA" id="ARBA00023253"/>
    </source>
</evidence>
<name>A0A7J7DBV6_TRIWF</name>
<feature type="transmembrane region" description="Helical" evidence="18">
    <location>
        <begin position="81"/>
        <end position="98"/>
    </location>
</feature>
<dbReference type="InParanoid" id="A0A7J7DBV6"/>
<dbReference type="AlphaFoldDB" id="A0A7J7DBV6"/>
<keyword evidence="7 18" id="KW-0812">Transmembrane</keyword>
<dbReference type="InterPro" id="IPR019378">
    <property type="entry name" value="GDP-Fuc_O-FucTrfase"/>
</dbReference>
<dbReference type="EMBL" id="JAAARO010000008">
    <property type="protein sequence ID" value="KAF5743823.1"/>
    <property type="molecule type" value="Genomic_DNA"/>
</dbReference>
<reference evidence="19 20" key="1">
    <citation type="journal article" date="2020" name="Nat. Commun.">
        <title>Genome of Tripterygium wilfordii and identification of cytochrome P450 involved in triptolide biosynthesis.</title>
        <authorList>
            <person name="Tu L."/>
            <person name="Su P."/>
            <person name="Zhang Z."/>
            <person name="Gao L."/>
            <person name="Wang J."/>
            <person name="Hu T."/>
            <person name="Zhou J."/>
            <person name="Zhang Y."/>
            <person name="Zhao Y."/>
            <person name="Liu Y."/>
            <person name="Song Y."/>
            <person name="Tong Y."/>
            <person name="Lu Y."/>
            <person name="Yang J."/>
            <person name="Xu C."/>
            <person name="Jia M."/>
            <person name="Peters R.J."/>
            <person name="Huang L."/>
            <person name="Gao W."/>
        </authorList>
    </citation>
    <scope>NUCLEOTIDE SEQUENCE [LARGE SCALE GENOMIC DNA]</scope>
    <source>
        <strain evidence="20">cv. XIE 37</strain>
        <tissue evidence="19">Leaf</tissue>
    </source>
</reference>
<keyword evidence="11" id="KW-0325">Glycoprotein</keyword>
<comment type="caution">
    <text evidence="19">The sequence shown here is derived from an EMBL/GenBank/DDBJ whole genome shotgun (WGS) entry which is preliminary data.</text>
</comment>
<protein>
    <recommendedName>
        <fullName evidence="15">GDP-fucose protein O-fucosyltransferase 2</fullName>
    </recommendedName>
    <alternativeName>
        <fullName evidence="16">O-fucosyltransferase family protein</fullName>
    </alternativeName>
</protein>
<evidence type="ECO:0000313" key="19">
    <source>
        <dbReference type="EMBL" id="KAF5743823.1"/>
    </source>
</evidence>
<dbReference type="GO" id="GO:0046922">
    <property type="term" value="F:peptide-O-fucosyltransferase activity"/>
    <property type="evidence" value="ECO:0007669"/>
    <property type="project" value="InterPro"/>
</dbReference>
<evidence type="ECO:0000256" key="6">
    <source>
        <dbReference type="ARBA" id="ARBA00022679"/>
    </source>
</evidence>
<evidence type="ECO:0000256" key="8">
    <source>
        <dbReference type="ARBA" id="ARBA00022824"/>
    </source>
</evidence>
<evidence type="ECO:0000256" key="10">
    <source>
        <dbReference type="ARBA" id="ARBA00023136"/>
    </source>
</evidence>
<dbReference type="Pfam" id="PF10250">
    <property type="entry name" value="O-FucT"/>
    <property type="match status" value="1"/>
</dbReference>
<proteinExistence type="inferred from homology"/>
<organism evidence="19 20">
    <name type="scientific">Tripterygium wilfordii</name>
    <name type="common">Thunder God vine</name>
    <dbReference type="NCBI Taxonomy" id="458696"/>
    <lineage>
        <taxon>Eukaryota</taxon>
        <taxon>Viridiplantae</taxon>
        <taxon>Streptophyta</taxon>
        <taxon>Embryophyta</taxon>
        <taxon>Tracheophyta</taxon>
        <taxon>Spermatophyta</taxon>
        <taxon>Magnoliopsida</taxon>
        <taxon>eudicotyledons</taxon>
        <taxon>Gunneridae</taxon>
        <taxon>Pentapetalae</taxon>
        <taxon>rosids</taxon>
        <taxon>fabids</taxon>
        <taxon>Celastrales</taxon>
        <taxon>Celastraceae</taxon>
        <taxon>Tripterygium</taxon>
    </lineage>
</organism>
<keyword evidence="20" id="KW-1185">Reference proteome</keyword>
<evidence type="ECO:0000256" key="1">
    <source>
        <dbReference type="ARBA" id="ARBA00004167"/>
    </source>
</evidence>
<accession>A0A7J7DBV6</accession>
<keyword evidence="10 18" id="KW-0472">Membrane</keyword>
<dbReference type="InterPro" id="IPR045130">
    <property type="entry name" value="OFUT2-like"/>
</dbReference>
<evidence type="ECO:0000256" key="13">
    <source>
        <dbReference type="ARBA" id="ARBA00023277"/>
    </source>
</evidence>
<evidence type="ECO:0000256" key="9">
    <source>
        <dbReference type="ARBA" id="ARBA00022989"/>
    </source>
</evidence>
<dbReference type="GO" id="GO:0016020">
    <property type="term" value="C:membrane"/>
    <property type="evidence" value="ECO:0007669"/>
    <property type="project" value="UniProtKB-SubCell"/>
</dbReference>
<evidence type="ECO:0000256" key="18">
    <source>
        <dbReference type="SAM" id="Phobius"/>
    </source>
</evidence>
<dbReference type="FunCoup" id="A0A7J7DBV6">
    <property type="interactions" value="3194"/>
</dbReference>
<keyword evidence="12" id="KW-0294">Fucose metabolism</keyword>
<keyword evidence="6" id="KW-0808">Transferase</keyword>
<feature type="region of interest" description="Disordered" evidence="17">
    <location>
        <begin position="1"/>
        <end position="33"/>
    </location>
</feature>
<gene>
    <name evidence="19" type="ORF">HS088_TW08G00411</name>
</gene>
<keyword evidence="13" id="KW-0119">Carbohydrate metabolism</keyword>
<evidence type="ECO:0000256" key="17">
    <source>
        <dbReference type="SAM" id="MobiDB-lite"/>
    </source>
</evidence>
<dbReference type="Gene3D" id="3.40.50.11350">
    <property type="match status" value="1"/>
</dbReference>
<dbReference type="FunFam" id="3.40.50.11350:FF:000005">
    <property type="entry name" value="O-fucosyltransferase family protein"/>
    <property type="match status" value="1"/>
</dbReference>
<evidence type="ECO:0000256" key="5">
    <source>
        <dbReference type="ARBA" id="ARBA00022676"/>
    </source>
</evidence>
<dbReference type="OrthoDB" id="422368at2759"/>
<dbReference type="CDD" id="cd11296">
    <property type="entry name" value="O-FucT_like"/>
    <property type="match status" value="1"/>
</dbReference>
<keyword evidence="5" id="KW-0328">Glycosyltransferase</keyword>
<dbReference type="PANTHER" id="PTHR13398:SF0">
    <property type="entry name" value="GDP-FUCOSE PROTEIN O-FUCOSYLTRANSFERASE 2"/>
    <property type="match status" value="1"/>
</dbReference>
<evidence type="ECO:0000256" key="7">
    <source>
        <dbReference type="ARBA" id="ARBA00022692"/>
    </source>
</evidence>
<evidence type="ECO:0000256" key="3">
    <source>
        <dbReference type="ARBA" id="ARBA00004922"/>
    </source>
</evidence>
<evidence type="ECO:0000256" key="16">
    <source>
        <dbReference type="ARBA" id="ARBA00030350"/>
    </source>
</evidence>
<comment type="similarity">
    <text evidence="4">Belongs to the glycosyltransferase GT106 family.</text>
</comment>
<evidence type="ECO:0000313" key="20">
    <source>
        <dbReference type="Proteomes" id="UP000593562"/>
    </source>
</evidence>
<evidence type="ECO:0000256" key="15">
    <source>
        <dbReference type="ARBA" id="ARBA00026232"/>
    </source>
</evidence>
<comment type="subcellular location">
    <subcellularLocation>
        <location evidence="2">Endoplasmic reticulum</location>
    </subcellularLocation>
    <subcellularLocation>
        <location evidence="1">Membrane</location>
        <topology evidence="1">Single-pass membrane protein</topology>
    </subcellularLocation>
</comment>
<evidence type="ECO:0000256" key="4">
    <source>
        <dbReference type="ARBA" id="ARBA00007737"/>
    </source>
</evidence>
<evidence type="ECO:0000256" key="11">
    <source>
        <dbReference type="ARBA" id="ARBA00023180"/>
    </source>
</evidence>
<dbReference type="PANTHER" id="PTHR13398">
    <property type="entry name" value="GDP-FUCOSE PROTEIN O-FUCOSYLTRANSFERASE 2"/>
    <property type="match status" value="1"/>
</dbReference>
<keyword evidence="8" id="KW-0256">Endoplasmic reticulum</keyword>
<keyword evidence="9 18" id="KW-1133">Transmembrane helix</keyword>
<evidence type="ECO:0000256" key="2">
    <source>
        <dbReference type="ARBA" id="ARBA00004240"/>
    </source>
</evidence>